<dbReference type="SUPFAM" id="SSF56112">
    <property type="entry name" value="Protein kinase-like (PK-like)"/>
    <property type="match status" value="1"/>
</dbReference>
<sequence length="621" mass="66308">MFTASPPAGSSTLRALGAASAAGESDDDSEEAGTGTAAVSLLPAEVTGSTVSSTWSKREVLRAAGAARSPVPVPVSECALEQTGPLVSAGLLREDRSRAGMFLRLTLSVIAASSCSLLFIDGDPLAEGIAAAGMAYTAAVFIWYLRRSRGAAAPSDRQSAFLVVSTLLASYSTVYLWGLLSPMVIIFTLSLAVLGQSVRARPARAGYLACACAQLGLSLALALGLVRDRGLIPFDTLGPVEIVVSQLAVHAMYLIAFLVARQSRRAAITAMAQLEQAARETERRDVLLEEARQELDAALRVGAAGRYTGQRMGSFRLGVLIGNGAMGEVYEAAHHETGALAAVKLLHRHLLLGQRQVQRFLREAEFAVKLCSPHVVRVLEYGRDTEEAPYLAMERLDGVNLAEYLRARERLSLPEVVTLVEHIATGLEAAWQAGIIHRDIKPQNVFRADASAARPCWKIVDFGVSKMAEQSVSLTHGNIVGTPSYMAPEQVEGGEVDHRSDLFALAAVAYRALTGRPAFGGTELSAVLYRVVHRMPEAPSLLSTVPADIDAVFALALAKSPGQRFASGSELSRALRVAAAGNLPEELRARARTLLARHPWNTVARPIPERPATVDIDTREL</sequence>
<feature type="domain" description="Protein kinase" evidence="9">
    <location>
        <begin position="315"/>
        <end position="601"/>
    </location>
</feature>
<dbReference type="GO" id="GO:0005524">
    <property type="term" value="F:ATP binding"/>
    <property type="evidence" value="ECO:0007669"/>
    <property type="project" value="UniProtKB-UniRule"/>
</dbReference>
<proteinExistence type="predicted"/>
<dbReference type="InterPro" id="IPR011009">
    <property type="entry name" value="Kinase-like_dom_sf"/>
</dbReference>
<dbReference type="EMBL" id="CP001804">
    <property type="protein sequence ID" value="ACY18287.1"/>
    <property type="molecule type" value="Genomic_DNA"/>
</dbReference>
<dbReference type="PROSITE" id="PS50011">
    <property type="entry name" value="PROTEIN_KINASE_DOM"/>
    <property type="match status" value="1"/>
</dbReference>
<feature type="transmembrane region" description="Helical" evidence="8">
    <location>
        <begin position="238"/>
        <end position="260"/>
    </location>
</feature>
<feature type="transmembrane region" description="Helical" evidence="8">
    <location>
        <begin position="126"/>
        <end position="145"/>
    </location>
</feature>
<dbReference type="Pfam" id="PF00069">
    <property type="entry name" value="Pkinase"/>
    <property type="match status" value="1"/>
</dbReference>
<feature type="binding site" evidence="5">
    <location>
        <position position="344"/>
    </location>
    <ligand>
        <name>ATP</name>
        <dbReference type="ChEBI" id="CHEBI:30616"/>
    </ligand>
</feature>
<dbReference type="PANTHER" id="PTHR43289">
    <property type="entry name" value="MITOGEN-ACTIVATED PROTEIN KINASE KINASE KINASE 20-RELATED"/>
    <property type="match status" value="1"/>
</dbReference>
<name>D0LHE2_HALO1</name>
<dbReference type="AlphaFoldDB" id="D0LHE2"/>
<keyword evidence="6" id="KW-0175">Coiled coil</keyword>
<dbReference type="GO" id="GO:0004674">
    <property type="term" value="F:protein serine/threonine kinase activity"/>
    <property type="evidence" value="ECO:0007669"/>
    <property type="project" value="UniProtKB-KW"/>
</dbReference>
<keyword evidence="8" id="KW-0812">Transmembrane</keyword>
<feature type="coiled-coil region" evidence="6">
    <location>
        <begin position="264"/>
        <end position="294"/>
    </location>
</feature>
<evidence type="ECO:0000259" key="9">
    <source>
        <dbReference type="PROSITE" id="PS50011"/>
    </source>
</evidence>
<feature type="transmembrane region" description="Helical" evidence="8">
    <location>
        <begin position="205"/>
        <end position="226"/>
    </location>
</feature>
<feature type="transmembrane region" description="Helical" evidence="8">
    <location>
        <begin position="101"/>
        <end position="120"/>
    </location>
</feature>
<evidence type="ECO:0000256" key="6">
    <source>
        <dbReference type="SAM" id="Coils"/>
    </source>
</evidence>
<dbReference type="STRING" id="502025.Hoch_5811"/>
<protein>
    <submittedName>
        <fullName evidence="10">Serine/threonine protein kinase</fullName>
    </submittedName>
</protein>
<dbReference type="Gene3D" id="1.10.510.10">
    <property type="entry name" value="Transferase(Phosphotransferase) domain 1"/>
    <property type="match status" value="1"/>
</dbReference>
<evidence type="ECO:0000256" key="7">
    <source>
        <dbReference type="SAM" id="MobiDB-lite"/>
    </source>
</evidence>
<evidence type="ECO:0000256" key="1">
    <source>
        <dbReference type="ARBA" id="ARBA00022679"/>
    </source>
</evidence>
<dbReference type="Proteomes" id="UP000001880">
    <property type="component" value="Chromosome"/>
</dbReference>
<keyword evidence="11" id="KW-1185">Reference proteome</keyword>
<evidence type="ECO:0000313" key="10">
    <source>
        <dbReference type="EMBL" id="ACY18287.1"/>
    </source>
</evidence>
<feature type="region of interest" description="Disordered" evidence="7">
    <location>
        <begin position="1"/>
        <end position="35"/>
    </location>
</feature>
<dbReference type="InterPro" id="IPR017441">
    <property type="entry name" value="Protein_kinase_ATP_BS"/>
</dbReference>
<evidence type="ECO:0000256" key="3">
    <source>
        <dbReference type="ARBA" id="ARBA00022777"/>
    </source>
</evidence>
<organism evidence="10 11">
    <name type="scientific">Haliangium ochraceum (strain DSM 14365 / JCM 11303 / SMP-2)</name>
    <dbReference type="NCBI Taxonomy" id="502025"/>
    <lineage>
        <taxon>Bacteria</taxon>
        <taxon>Pseudomonadati</taxon>
        <taxon>Myxococcota</taxon>
        <taxon>Polyangia</taxon>
        <taxon>Haliangiales</taxon>
        <taxon>Kofleriaceae</taxon>
        <taxon>Haliangium</taxon>
    </lineage>
</organism>
<dbReference type="KEGG" id="hoh:Hoch_5811"/>
<dbReference type="Gene3D" id="3.30.200.20">
    <property type="entry name" value="Phosphorylase Kinase, domain 1"/>
    <property type="match status" value="1"/>
</dbReference>
<evidence type="ECO:0000256" key="2">
    <source>
        <dbReference type="ARBA" id="ARBA00022741"/>
    </source>
</evidence>
<keyword evidence="2 5" id="KW-0547">Nucleotide-binding</keyword>
<dbReference type="HOGENOM" id="CLU_439904_0_0_7"/>
<keyword evidence="10" id="KW-0723">Serine/threonine-protein kinase</keyword>
<keyword evidence="4 5" id="KW-0067">ATP-binding</keyword>
<keyword evidence="8" id="KW-0472">Membrane</keyword>
<reference evidence="10 11" key="1">
    <citation type="journal article" date="2010" name="Stand. Genomic Sci.">
        <title>Complete genome sequence of Haliangium ochraceum type strain (SMP-2).</title>
        <authorList>
            <consortium name="US DOE Joint Genome Institute (JGI-PGF)"/>
            <person name="Ivanova N."/>
            <person name="Daum C."/>
            <person name="Lang E."/>
            <person name="Abt B."/>
            <person name="Kopitz M."/>
            <person name="Saunders E."/>
            <person name="Lapidus A."/>
            <person name="Lucas S."/>
            <person name="Glavina Del Rio T."/>
            <person name="Nolan M."/>
            <person name="Tice H."/>
            <person name="Copeland A."/>
            <person name="Cheng J.F."/>
            <person name="Chen F."/>
            <person name="Bruce D."/>
            <person name="Goodwin L."/>
            <person name="Pitluck S."/>
            <person name="Mavromatis K."/>
            <person name="Pati A."/>
            <person name="Mikhailova N."/>
            <person name="Chen A."/>
            <person name="Palaniappan K."/>
            <person name="Land M."/>
            <person name="Hauser L."/>
            <person name="Chang Y.J."/>
            <person name="Jeffries C.D."/>
            <person name="Detter J.C."/>
            <person name="Brettin T."/>
            <person name="Rohde M."/>
            <person name="Goker M."/>
            <person name="Bristow J."/>
            <person name="Markowitz V."/>
            <person name="Eisen J.A."/>
            <person name="Hugenholtz P."/>
            <person name="Kyrpides N.C."/>
            <person name="Klenk H.P."/>
        </authorList>
    </citation>
    <scope>NUCLEOTIDE SEQUENCE [LARGE SCALE GENOMIC DNA]</scope>
    <source>
        <strain evidence="11">DSM 14365 / CIP 107738 / JCM 11303 / AJ 13395 / SMP-2</strain>
    </source>
</reference>
<dbReference type="CDD" id="cd14014">
    <property type="entry name" value="STKc_PknB_like"/>
    <property type="match status" value="1"/>
</dbReference>
<dbReference type="PANTHER" id="PTHR43289:SF34">
    <property type="entry name" value="SERINE_THREONINE-PROTEIN KINASE YBDM-RELATED"/>
    <property type="match status" value="1"/>
</dbReference>
<evidence type="ECO:0000313" key="11">
    <source>
        <dbReference type="Proteomes" id="UP000001880"/>
    </source>
</evidence>
<dbReference type="PROSITE" id="PS00107">
    <property type="entry name" value="PROTEIN_KINASE_ATP"/>
    <property type="match status" value="1"/>
</dbReference>
<evidence type="ECO:0000256" key="4">
    <source>
        <dbReference type="ARBA" id="ARBA00022840"/>
    </source>
</evidence>
<evidence type="ECO:0000256" key="5">
    <source>
        <dbReference type="PROSITE-ProRule" id="PRU10141"/>
    </source>
</evidence>
<keyword evidence="3 10" id="KW-0418">Kinase</keyword>
<evidence type="ECO:0000256" key="8">
    <source>
        <dbReference type="SAM" id="Phobius"/>
    </source>
</evidence>
<keyword evidence="1" id="KW-0808">Transferase</keyword>
<feature type="compositionally biased region" description="Low complexity" evidence="7">
    <location>
        <begin position="8"/>
        <end position="23"/>
    </location>
</feature>
<accession>D0LHE2</accession>
<gene>
    <name evidence="10" type="ordered locus">Hoch_5811</name>
</gene>
<dbReference type="InterPro" id="IPR000719">
    <property type="entry name" value="Prot_kinase_dom"/>
</dbReference>
<dbReference type="SMART" id="SM00220">
    <property type="entry name" value="S_TKc"/>
    <property type="match status" value="1"/>
</dbReference>
<keyword evidence="8" id="KW-1133">Transmembrane helix</keyword>
<dbReference type="eggNOG" id="COG0515">
    <property type="taxonomic scope" value="Bacteria"/>
</dbReference>